<dbReference type="GO" id="GO:0004197">
    <property type="term" value="F:cysteine-type endopeptidase activity"/>
    <property type="evidence" value="ECO:0007669"/>
    <property type="project" value="InterPro"/>
</dbReference>
<dbReference type="GO" id="GO:0016322">
    <property type="term" value="P:neuron remodeling"/>
    <property type="evidence" value="ECO:0007669"/>
    <property type="project" value="UniProtKB-ARBA"/>
</dbReference>
<dbReference type="InterPro" id="IPR033139">
    <property type="entry name" value="Caspase_cys_AS"/>
</dbReference>
<evidence type="ECO:0000256" key="7">
    <source>
        <dbReference type="RuleBase" id="RU003971"/>
    </source>
</evidence>
<dbReference type="Gene3D" id="3.40.50.1460">
    <property type="match status" value="1"/>
</dbReference>
<dbReference type="GO" id="GO:0045476">
    <property type="term" value="P:nurse cell apoptotic process"/>
    <property type="evidence" value="ECO:0007669"/>
    <property type="project" value="UniProtKB-ARBA"/>
</dbReference>
<dbReference type="SUPFAM" id="SSF52129">
    <property type="entry name" value="Caspase-like"/>
    <property type="match status" value="1"/>
</dbReference>
<evidence type="ECO:0000259" key="9">
    <source>
        <dbReference type="PROSITE" id="PS50207"/>
    </source>
</evidence>
<dbReference type="EMBL" id="HBUF01508048">
    <property type="protein sequence ID" value="CAG6746121.1"/>
    <property type="molecule type" value="Transcribed_RNA"/>
</dbReference>
<keyword evidence="2" id="KW-0645">Protease</keyword>
<dbReference type="InterPro" id="IPR002138">
    <property type="entry name" value="Pept_C14_p10"/>
</dbReference>
<accession>A0A8D8ZEF2</accession>
<sequence length="334" mass="36950">MASSENEDCCVDGTDSGILPTNGTIPKDDGADSGTVPTNGTISKDEGDVIGLNTNDSSCFLKNLSCFGRTKIKGPVGISTVERDAEYYRMNHAHRGLALIFNHEFFDSQHLRPRAGTMADWENLHNTLHNLGFEVITHHNAIFKEITNGIDEAASRDFTNVDCFIMAVLSHGENGILHAKDTAYKPENLWAKFTADKCITLAGKPKLFFIQACQGDGLDSGVTLRTQVDGPSDTFRIPSHADFLIAYSTIPGFYSWRNTQKGSWFIQALCAELQLHAYSKNLLSILTSVVRRVAFDFESNVPDSYEMHAKKQIPCFTSMLTRLVQFTPRGAIQN</sequence>
<dbReference type="EMBL" id="HBUF01508047">
    <property type="protein sequence ID" value="CAG6746119.1"/>
    <property type="molecule type" value="Transcribed_RNA"/>
</dbReference>
<keyword evidence="4" id="KW-0378">Hydrolase</keyword>
<name>A0A8D8ZEF2_9HEMI</name>
<organism evidence="11">
    <name type="scientific">Cacopsylla melanoneura</name>
    <dbReference type="NCBI Taxonomy" id="428564"/>
    <lineage>
        <taxon>Eukaryota</taxon>
        <taxon>Metazoa</taxon>
        <taxon>Ecdysozoa</taxon>
        <taxon>Arthropoda</taxon>
        <taxon>Hexapoda</taxon>
        <taxon>Insecta</taxon>
        <taxon>Pterygota</taxon>
        <taxon>Neoptera</taxon>
        <taxon>Paraneoptera</taxon>
        <taxon>Hemiptera</taxon>
        <taxon>Sternorrhyncha</taxon>
        <taxon>Psylloidea</taxon>
        <taxon>Psyllidae</taxon>
        <taxon>Psyllinae</taxon>
        <taxon>Cacopsylla</taxon>
    </lineage>
</organism>
<feature type="domain" description="Caspase family p20" evidence="10">
    <location>
        <begin position="94"/>
        <end position="217"/>
    </location>
</feature>
<dbReference type="Pfam" id="PF00656">
    <property type="entry name" value="Peptidase_C14"/>
    <property type="match status" value="1"/>
</dbReference>
<dbReference type="GO" id="GO:0045751">
    <property type="term" value="P:negative regulation of Toll signaling pathway"/>
    <property type="evidence" value="ECO:0007669"/>
    <property type="project" value="UniProtKB-ARBA"/>
</dbReference>
<dbReference type="GO" id="GO:0005737">
    <property type="term" value="C:cytoplasm"/>
    <property type="evidence" value="ECO:0007669"/>
    <property type="project" value="TreeGrafter"/>
</dbReference>
<protein>
    <submittedName>
        <fullName evidence="11">Caspase-1</fullName>
    </submittedName>
</protein>
<dbReference type="InterPro" id="IPR011600">
    <property type="entry name" value="Pept_C14_caspase"/>
</dbReference>
<dbReference type="PROSITE" id="PS01122">
    <property type="entry name" value="CASPASE_CYS"/>
    <property type="match status" value="1"/>
</dbReference>
<proteinExistence type="inferred from homology"/>
<evidence type="ECO:0000256" key="1">
    <source>
        <dbReference type="ARBA" id="ARBA00010134"/>
    </source>
</evidence>
<comment type="similarity">
    <text evidence="1 7">Belongs to the peptidase C14A family.</text>
</comment>
<reference evidence="11" key="1">
    <citation type="submission" date="2021-05" db="EMBL/GenBank/DDBJ databases">
        <authorList>
            <person name="Alioto T."/>
            <person name="Alioto T."/>
            <person name="Gomez Garrido J."/>
        </authorList>
    </citation>
    <scope>NUCLEOTIDE SEQUENCE</scope>
</reference>
<evidence type="ECO:0000259" key="10">
    <source>
        <dbReference type="PROSITE" id="PS50208"/>
    </source>
</evidence>
<keyword evidence="5" id="KW-0788">Thiol protease</keyword>
<evidence type="ECO:0000256" key="3">
    <source>
        <dbReference type="ARBA" id="ARBA00022703"/>
    </source>
</evidence>
<dbReference type="CDD" id="cd00032">
    <property type="entry name" value="CASc"/>
    <property type="match status" value="1"/>
</dbReference>
<dbReference type="SMART" id="SM00115">
    <property type="entry name" value="CASc"/>
    <property type="match status" value="1"/>
</dbReference>
<evidence type="ECO:0000256" key="4">
    <source>
        <dbReference type="ARBA" id="ARBA00022801"/>
    </source>
</evidence>
<dbReference type="GO" id="GO:0006508">
    <property type="term" value="P:proteolysis"/>
    <property type="evidence" value="ECO:0007669"/>
    <property type="project" value="UniProtKB-KW"/>
</dbReference>
<dbReference type="InterPro" id="IPR029030">
    <property type="entry name" value="Caspase-like_dom_sf"/>
</dbReference>
<evidence type="ECO:0000256" key="5">
    <source>
        <dbReference type="ARBA" id="ARBA00022807"/>
    </source>
</evidence>
<dbReference type="PROSITE" id="PS50207">
    <property type="entry name" value="CASPASE_P10"/>
    <property type="match status" value="1"/>
</dbReference>
<dbReference type="GO" id="GO:1990525">
    <property type="term" value="F:BIR domain binding"/>
    <property type="evidence" value="ECO:0007669"/>
    <property type="project" value="UniProtKB-ARBA"/>
</dbReference>
<feature type="domain" description="Caspase family p10" evidence="9">
    <location>
        <begin position="233"/>
        <end position="328"/>
    </location>
</feature>
<dbReference type="PANTHER" id="PTHR10454">
    <property type="entry name" value="CASPASE"/>
    <property type="match status" value="1"/>
</dbReference>
<dbReference type="EMBL" id="HBUF01045461">
    <property type="protein sequence ID" value="CAG6619449.1"/>
    <property type="molecule type" value="Transcribed_RNA"/>
</dbReference>
<dbReference type="FunFam" id="3.40.50.1460:FF:000001">
    <property type="entry name" value="Caspase-3 preproprotein"/>
    <property type="match status" value="1"/>
</dbReference>
<feature type="region of interest" description="Disordered" evidence="8">
    <location>
        <begin position="1"/>
        <end position="34"/>
    </location>
</feature>
<dbReference type="InterPro" id="IPR002398">
    <property type="entry name" value="Pept_C14"/>
</dbReference>
<dbReference type="PRINTS" id="PR00376">
    <property type="entry name" value="IL1BCENZYME"/>
</dbReference>
<feature type="compositionally biased region" description="Acidic residues" evidence="8">
    <location>
        <begin position="1"/>
        <end position="10"/>
    </location>
</feature>
<dbReference type="PROSITE" id="PS50208">
    <property type="entry name" value="CASPASE_P20"/>
    <property type="match status" value="1"/>
</dbReference>
<dbReference type="AlphaFoldDB" id="A0A8D8ZEF2"/>
<evidence type="ECO:0000256" key="8">
    <source>
        <dbReference type="SAM" id="MobiDB-lite"/>
    </source>
</evidence>
<evidence type="ECO:0000313" key="11">
    <source>
        <dbReference type="EMBL" id="CAG6746119.1"/>
    </source>
</evidence>
<dbReference type="GO" id="GO:0043525">
    <property type="term" value="P:positive regulation of neuron apoptotic process"/>
    <property type="evidence" value="ECO:0007669"/>
    <property type="project" value="TreeGrafter"/>
</dbReference>
<keyword evidence="3" id="KW-0053">Apoptosis</keyword>
<evidence type="ECO:0000256" key="2">
    <source>
        <dbReference type="ARBA" id="ARBA00022670"/>
    </source>
</evidence>
<dbReference type="InterPro" id="IPR015917">
    <property type="entry name" value="Pept_C14A"/>
</dbReference>
<keyword evidence="6" id="KW-0865">Zymogen</keyword>
<dbReference type="PANTHER" id="PTHR10454:SF245">
    <property type="entry name" value="CASPASE-RELATED"/>
    <property type="match status" value="1"/>
</dbReference>
<evidence type="ECO:0000256" key="6">
    <source>
        <dbReference type="ARBA" id="ARBA00023145"/>
    </source>
</evidence>
<dbReference type="InterPro" id="IPR001309">
    <property type="entry name" value="Pept_C14_p20"/>
</dbReference>